<dbReference type="Pfam" id="PF13560">
    <property type="entry name" value="HTH_31"/>
    <property type="match status" value="1"/>
</dbReference>
<dbReference type="EMBL" id="BAAASG010000036">
    <property type="protein sequence ID" value="GAA2523597.1"/>
    <property type="molecule type" value="Genomic_DNA"/>
</dbReference>
<dbReference type="InterPro" id="IPR001387">
    <property type="entry name" value="Cro/C1-type_HTH"/>
</dbReference>
<accession>A0ABN3NKM6</accession>
<proteinExistence type="predicted"/>
<sequence>MPRSLVEGARQRPFARLAEHLIALRRTARLTQRALAQAANISRGAVQRAESGTAAPTAAVLDAYVRACGGGPAETARARLLRKCGRTAQRDRLRTLNAPAPPLIHTEDDLGAALAAAYERAGAPCLSDARLTPGRTPLPRTTAWRIINRKGLPSTTQLVTFLTACGIRPAEHRPYINAYQRITANRRARPTPPAARPTVIRHRIPLSQGGTATPTNYATKISQPFQNLLTVLSREDVDTVLSAGIAHLLEERGRRNGTPATAPEWLHLSRFIGHDIDTRPESPFDLMTCAAGDRGIDGRVRTSDGRTAVFETKSYYQHRPGQPPENLPTRATQPPPPRPTPPAHAA</sequence>
<dbReference type="SMART" id="SM00530">
    <property type="entry name" value="HTH_XRE"/>
    <property type="match status" value="1"/>
</dbReference>
<feature type="domain" description="HTH cro/C1-type" evidence="2">
    <location>
        <begin position="21"/>
        <end position="76"/>
    </location>
</feature>
<feature type="region of interest" description="Disordered" evidence="1">
    <location>
        <begin position="314"/>
        <end position="346"/>
    </location>
</feature>
<reference evidence="3 4" key="1">
    <citation type="journal article" date="2019" name="Int. J. Syst. Evol. Microbiol.">
        <title>The Global Catalogue of Microorganisms (GCM) 10K type strain sequencing project: providing services to taxonomists for standard genome sequencing and annotation.</title>
        <authorList>
            <consortium name="The Broad Institute Genomics Platform"/>
            <consortium name="The Broad Institute Genome Sequencing Center for Infectious Disease"/>
            <person name="Wu L."/>
            <person name="Ma J."/>
        </authorList>
    </citation>
    <scope>NUCLEOTIDE SEQUENCE [LARGE SCALE GENOMIC DNA]</scope>
    <source>
        <strain evidence="3 4">JCM 4395</strain>
    </source>
</reference>
<evidence type="ECO:0000313" key="4">
    <source>
        <dbReference type="Proteomes" id="UP001501777"/>
    </source>
</evidence>
<dbReference type="InterPro" id="IPR010982">
    <property type="entry name" value="Lambda_DNA-bd_dom_sf"/>
</dbReference>
<dbReference type="PROSITE" id="PS50943">
    <property type="entry name" value="HTH_CROC1"/>
    <property type="match status" value="1"/>
</dbReference>
<dbReference type="CDD" id="cd00093">
    <property type="entry name" value="HTH_XRE"/>
    <property type="match status" value="1"/>
</dbReference>
<gene>
    <name evidence="3" type="ORF">GCM10010276_88510</name>
</gene>
<dbReference type="SUPFAM" id="SSF47413">
    <property type="entry name" value="lambda repressor-like DNA-binding domains"/>
    <property type="match status" value="1"/>
</dbReference>
<evidence type="ECO:0000256" key="1">
    <source>
        <dbReference type="SAM" id="MobiDB-lite"/>
    </source>
</evidence>
<evidence type="ECO:0000259" key="2">
    <source>
        <dbReference type="PROSITE" id="PS50943"/>
    </source>
</evidence>
<protein>
    <recommendedName>
        <fullName evidence="2">HTH cro/C1-type domain-containing protein</fullName>
    </recommendedName>
</protein>
<dbReference type="Proteomes" id="UP001501777">
    <property type="component" value="Unassembled WGS sequence"/>
</dbReference>
<organism evidence="3 4">
    <name type="scientific">Streptomyces longisporus</name>
    <dbReference type="NCBI Taxonomy" id="1948"/>
    <lineage>
        <taxon>Bacteria</taxon>
        <taxon>Bacillati</taxon>
        <taxon>Actinomycetota</taxon>
        <taxon>Actinomycetes</taxon>
        <taxon>Kitasatosporales</taxon>
        <taxon>Streptomycetaceae</taxon>
        <taxon>Streptomyces</taxon>
    </lineage>
</organism>
<evidence type="ECO:0000313" key="3">
    <source>
        <dbReference type="EMBL" id="GAA2523597.1"/>
    </source>
</evidence>
<name>A0ABN3NKM6_STRLO</name>
<comment type="caution">
    <text evidence="3">The sequence shown here is derived from an EMBL/GenBank/DDBJ whole genome shotgun (WGS) entry which is preliminary data.</text>
</comment>
<feature type="compositionally biased region" description="Pro residues" evidence="1">
    <location>
        <begin position="333"/>
        <end position="346"/>
    </location>
</feature>
<dbReference type="Gene3D" id="1.10.260.40">
    <property type="entry name" value="lambda repressor-like DNA-binding domains"/>
    <property type="match status" value="1"/>
</dbReference>
<dbReference type="RefSeq" id="WP_344406995.1">
    <property type="nucleotide sequence ID" value="NZ_BAAASG010000036.1"/>
</dbReference>
<keyword evidence="4" id="KW-1185">Reference proteome</keyword>